<sequence>MRVVKHWHRLPRELVDAPSLETFKTLALPEGFGGFTHKQFVFASHLSHFDHVQTQKVVNPHRLMSVHWGLEAHTTADTTETHLLEPVPLMHFIRQLTAAASLTAQPDCRGLASVGNQVPHSRSLPLPLRWDGGENQKSKIKTLSKSQNNTKKGDENTKVYHMQFSTGKKEDWKRNVSMLHVKSYMLFLNVNFTPRFKQTIQNCEEWLIDQMVVGDFDRLEKWANRNHEVQQWFEKQVEHSFNLLHITTRKLPQVPAMARYSDTSRFNRVPRHPSSHPHG</sequence>
<keyword evidence="2" id="KW-1185">Reference proteome</keyword>
<proteinExistence type="predicted"/>
<accession>A0AAN7NB14</accession>
<dbReference type="Proteomes" id="UP001333110">
    <property type="component" value="Unassembled WGS sequence"/>
</dbReference>
<evidence type="ECO:0000313" key="2">
    <source>
        <dbReference type="Proteomes" id="UP001333110"/>
    </source>
</evidence>
<name>A0AAN7NB14_MYCAM</name>
<evidence type="ECO:0000313" key="1">
    <source>
        <dbReference type="EMBL" id="KAK4821426.1"/>
    </source>
</evidence>
<comment type="caution">
    <text evidence="1">The sequence shown here is derived from an EMBL/GenBank/DDBJ whole genome shotgun (WGS) entry which is preliminary data.</text>
</comment>
<dbReference type="EMBL" id="JAUNZN010000005">
    <property type="protein sequence ID" value="KAK4821426.1"/>
    <property type="molecule type" value="Genomic_DNA"/>
</dbReference>
<organism evidence="1 2">
    <name type="scientific">Mycteria americana</name>
    <name type="common">Wood stork</name>
    <dbReference type="NCBI Taxonomy" id="33587"/>
    <lineage>
        <taxon>Eukaryota</taxon>
        <taxon>Metazoa</taxon>
        <taxon>Chordata</taxon>
        <taxon>Craniata</taxon>
        <taxon>Vertebrata</taxon>
        <taxon>Euteleostomi</taxon>
        <taxon>Archelosauria</taxon>
        <taxon>Archosauria</taxon>
        <taxon>Dinosauria</taxon>
        <taxon>Saurischia</taxon>
        <taxon>Theropoda</taxon>
        <taxon>Coelurosauria</taxon>
        <taxon>Aves</taxon>
        <taxon>Neognathae</taxon>
        <taxon>Neoaves</taxon>
        <taxon>Aequornithes</taxon>
        <taxon>Ciconiiformes</taxon>
        <taxon>Ciconiidae</taxon>
        <taxon>Mycteria</taxon>
    </lineage>
</organism>
<reference evidence="1 2" key="1">
    <citation type="journal article" date="2023" name="J. Hered.">
        <title>Chromosome-level genome of the wood stork (Mycteria americana) provides insight into avian chromosome evolution.</title>
        <authorList>
            <person name="Flamio R. Jr."/>
            <person name="Ramstad K.M."/>
        </authorList>
    </citation>
    <scope>NUCLEOTIDE SEQUENCE [LARGE SCALE GENOMIC DNA]</scope>
    <source>
        <strain evidence="1">JAX WOST 10</strain>
    </source>
</reference>
<protein>
    <submittedName>
        <fullName evidence="1">Uncharacterized protein</fullName>
    </submittedName>
</protein>
<dbReference type="AlphaFoldDB" id="A0AAN7NB14"/>
<gene>
    <name evidence="1" type="ORF">QYF61_019704</name>
</gene>